<evidence type="ECO:0000256" key="11">
    <source>
        <dbReference type="ARBA" id="ARBA00031501"/>
    </source>
</evidence>
<keyword evidence="9" id="KW-0119">Carbohydrate metabolism</keyword>
<dbReference type="InterPro" id="IPR013784">
    <property type="entry name" value="Carb-bd-like_fold"/>
</dbReference>
<proteinExistence type="inferred from homology"/>
<comment type="caution">
    <text evidence="13">The sequence shown here is derived from an EMBL/GenBank/DDBJ whole genome shotgun (WGS) entry which is preliminary data.</text>
</comment>
<dbReference type="SUPFAM" id="SSF49452">
    <property type="entry name" value="Starch-binding domain-like"/>
    <property type="match status" value="1"/>
</dbReference>
<evidence type="ECO:0000256" key="8">
    <source>
        <dbReference type="ARBA" id="ARBA00022679"/>
    </source>
</evidence>
<gene>
    <name evidence="13" type="ORF">IAC54_07075</name>
</gene>
<evidence type="ECO:0000313" key="13">
    <source>
        <dbReference type="EMBL" id="MBO8438641.1"/>
    </source>
</evidence>
<keyword evidence="6" id="KW-0963">Cytoplasm</keyword>
<evidence type="ECO:0000313" key="14">
    <source>
        <dbReference type="Proteomes" id="UP000823636"/>
    </source>
</evidence>
<dbReference type="PANTHER" id="PTHR32518">
    <property type="match status" value="1"/>
</dbReference>
<evidence type="ECO:0000256" key="5">
    <source>
        <dbReference type="ARBA" id="ARBA00020295"/>
    </source>
</evidence>
<dbReference type="SMART" id="SM01065">
    <property type="entry name" value="CBM_2"/>
    <property type="match status" value="1"/>
</dbReference>
<dbReference type="GO" id="GO:0005975">
    <property type="term" value="P:carbohydrate metabolic process"/>
    <property type="evidence" value="ECO:0007669"/>
    <property type="project" value="InterPro"/>
</dbReference>
<dbReference type="EMBL" id="JADIMW010000075">
    <property type="protein sequence ID" value="MBO8438641.1"/>
    <property type="molecule type" value="Genomic_DNA"/>
</dbReference>
<name>A0A9D9E3G1_9BACT</name>
<keyword evidence="7" id="KW-0328">Glycosyltransferase</keyword>
<evidence type="ECO:0000256" key="4">
    <source>
        <dbReference type="ARBA" id="ARBA00012560"/>
    </source>
</evidence>
<organism evidence="13 14">
    <name type="scientific">Candidatus Caccoplasma merdipullorum</name>
    <dbReference type="NCBI Taxonomy" id="2840718"/>
    <lineage>
        <taxon>Bacteria</taxon>
        <taxon>Pseudomonadati</taxon>
        <taxon>Bacteroidota</taxon>
        <taxon>Bacteroidia</taxon>
        <taxon>Bacteroidales</taxon>
        <taxon>Bacteroidaceae</taxon>
        <taxon>Bacteroidaceae incertae sedis</taxon>
        <taxon>Candidatus Caccoplasma</taxon>
    </lineage>
</organism>
<dbReference type="PROSITE" id="PS51166">
    <property type="entry name" value="CBM20"/>
    <property type="match status" value="1"/>
</dbReference>
<dbReference type="Gene3D" id="2.60.40.10">
    <property type="entry name" value="Immunoglobulins"/>
    <property type="match status" value="1"/>
</dbReference>
<accession>A0A9D9E3G1</accession>
<dbReference type="EC" id="2.4.1.25" evidence="4"/>
<sequence>MNIELNIEYLANAGEVLCVAVSEWENDEEEIIVRPMKDNGNGHWNISFQYEKRRPLTYKYILKSGETVLRREWGRGRAIVPGDSPESVISYDSWLDMPSDSYAYSVPFAILFGRQYMGNATAENTVTFRVCAPMLPHESTIALTGDFLYDKWSVKEALELKPLDYPFWEISVPRETFKSRIEYKYIVIDSETGKLKEWEDGTNRSITLPDKGFTGACIISDDKLHVAPELWRGAGVVIPLFSLRSQNSWGIGDISDLKMMVDWAASAGMRVIQLLPVNDTTNGRSWYDSYPYSANTSFALHPAYLDVLKAGSLRNIDKMQTYLDEAKKLNALPELDYEKVVRLKESYLRELYAESRMKFMDNPYFKDFMRISKEWLMPYAAYSYLRDKYGTSDFSQWEEYSAYDYDAVSALWKDMESESAKEIYFYCFVQYHLFMQFSEAREYAHSSGIMFKGDIPIGVNRNSADVWQNPDLFDCGLQAGAPPDDFAKDGQNWGFPIYKWDIMRRDGYSWWKARLKCMSRYFDAYRIDHILGFFRIWALPSEARSGLLGHFVPAMPLTIEEMERTGFYFDAEQYLQPYITDEILEEEFGSSADEIKERYFTKTADGIRYSFKDEYRTQAMLERNLPYDDEKTEDKSVREVLMKLHTEVLFIEDPDKTGSYHPRIAAQNGRTYKTLDSSQRQAFDRLYEDFYFHRHNDFWRKEAMRKLPALISATDMLVCGEDLGMIPASVPDVMRTLNILSLEVERMPKEAWTQIADISKYPYLSVCATSTHDMSGIRLWWGENKETTAYYYNKILKGKGHYPAEATPKICKEILERNFSSPSMLAIFPLQDLLASDASLRRRNASEERINDPSNKNNYWCYRMHLTIEELIENGEFASVMMTMIKESGRF</sequence>
<dbReference type="GO" id="GO:0005737">
    <property type="term" value="C:cytoplasm"/>
    <property type="evidence" value="ECO:0007669"/>
    <property type="project" value="UniProtKB-SubCell"/>
</dbReference>
<reference evidence="13" key="2">
    <citation type="journal article" date="2021" name="PeerJ">
        <title>Extensive microbial diversity within the chicken gut microbiome revealed by metagenomics and culture.</title>
        <authorList>
            <person name="Gilroy R."/>
            <person name="Ravi A."/>
            <person name="Getino M."/>
            <person name="Pursley I."/>
            <person name="Horton D.L."/>
            <person name="Alikhan N.F."/>
            <person name="Baker D."/>
            <person name="Gharbi K."/>
            <person name="Hall N."/>
            <person name="Watson M."/>
            <person name="Adriaenssens E.M."/>
            <person name="Foster-Nyarko E."/>
            <person name="Jarju S."/>
            <person name="Secka A."/>
            <person name="Antonio M."/>
            <person name="Oren A."/>
            <person name="Chaudhuri R.R."/>
            <person name="La Ragione R."/>
            <person name="Hildebrand F."/>
            <person name="Pallen M.J."/>
        </authorList>
    </citation>
    <scope>NUCLEOTIDE SEQUENCE</scope>
    <source>
        <strain evidence="13">G3-4614</strain>
    </source>
</reference>
<comment type="subcellular location">
    <subcellularLocation>
        <location evidence="2">Cytoplasm</location>
    </subcellularLocation>
</comment>
<comment type="catalytic activity">
    <reaction evidence="1">
        <text>Transfers a segment of a (1-&gt;4)-alpha-D-glucan to a new position in an acceptor, which may be glucose or a (1-&gt;4)-alpha-D-glucan.</text>
        <dbReference type="EC" id="2.4.1.25"/>
    </reaction>
</comment>
<evidence type="ECO:0000256" key="2">
    <source>
        <dbReference type="ARBA" id="ARBA00004496"/>
    </source>
</evidence>
<dbReference type="Pfam" id="PF00686">
    <property type="entry name" value="CBM_20"/>
    <property type="match status" value="1"/>
</dbReference>
<dbReference type="Pfam" id="PF02446">
    <property type="entry name" value="Glyco_hydro_77"/>
    <property type="match status" value="1"/>
</dbReference>
<evidence type="ECO:0000256" key="1">
    <source>
        <dbReference type="ARBA" id="ARBA00000439"/>
    </source>
</evidence>
<evidence type="ECO:0000256" key="9">
    <source>
        <dbReference type="ARBA" id="ARBA00023277"/>
    </source>
</evidence>
<dbReference type="AlphaFoldDB" id="A0A9D9E3G1"/>
<dbReference type="GO" id="GO:2001070">
    <property type="term" value="F:starch binding"/>
    <property type="evidence" value="ECO:0007669"/>
    <property type="project" value="InterPro"/>
</dbReference>
<dbReference type="Proteomes" id="UP000823636">
    <property type="component" value="Unassembled WGS sequence"/>
</dbReference>
<evidence type="ECO:0000256" key="10">
    <source>
        <dbReference type="ARBA" id="ARBA00031423"/>
    </source>
</evidence>
<dbReference type="InterPro" id="IPR003385">
    <property type="entry name" value="Glyco_hydro_77"/>
</dbReference>
<dbReference type="InterPro" id="IPR013783">
    <property type="entry name" value="Ig-like_fold"/>
</dbReference>
<dbReference type="InterPro" id="IPR002044">
    <property type="entry name" value="CBM20"/>
</dbReference>
<dbReference type="Gene3D" id="3.20.20.80">
    <property type="entry name" value="Glycosidases"/>
    <property type="match status" value="2"/>
</dbReference>
<evidence type="ECO:0000256" key="3">
    <source>
        <dbReference type="ARBA" id="ARBA00005684"/>
    </source>
</evidence>
<evidence type="ECO:0000259" key="12">
    <source>
        <dbReference type="PROSITE" id="PS51166"/>
    </source>
</evidence>
<dbReference type="PANTHER" id="PTHR32518:SF3">
    <property type="entry name" value="4-ALPHA-GLUCANOTRANSFERASE"/>
    <property type="match status" value="1"/>
</dbReference>
<dbReference type="SUPFAM" id="SSF51445">
    <property type="entry name" value="(Trans)glycosidases"/>
    <property type="match status" value="1"/>
</dbReference>
<dbReference type="InterPro" id="IPR017853">
    <property type="entry name" value="GH"/>
</dbReference>
<evidence type="ECO:0000256" key="6">
    <source>
        <dbReference type="ARBA" id="ARBA00022490"/>
    </source>
</evidence>
<dbReference type="GO" id="GO:0004134">
    <property type="term" value="F:4-alpha-glucanotransferase activity"/>
    <property type="evidence" value="ECO:0007669"/>
    <property type="project" value="UniProtKB-EC"/>
</dbReference>
<keyword evidence="8" id="KW-0808">Transferase</keyword>
<evidence type="ECO:0000256" key="7">
    <source>
        <dbReference type="ARBA" id="ARBA00022676"/>
    </source>
</evidence>
<protein>
    <recommendedName>
        <fullName evidence="5">4-alpha-glucanotransferase</fullName>
        <ecNumber evidence="4">2.4.1.25</ecNumber>
    </recommendedName>
    <alternativeName>
        <fullName evidence="10">Amylomaltase</fullName>
    </alternativeName>
    <alternativeName>
        <fullName evidence="11">Disproportionating enzyme</fullName>
    </alternativeName>
</protein>
<reference evidence="13" key="1">
    <citation type="submission" date="2020-10" db="EMBL/GenBank/DDBJ databases">
        <authorList>
            <person name="Gilroy R."/>
        </authorList>
    </citation>
    <scope>NUCLEOTIDE SEQUENCE</scope>
    <source>
        <strain evidence="13">G3-4614</strain>
    </source>
</reference>
<feature type="domain" description="CBM20" evidence="12">
    <location>
        <begin position="118"/>
        <end position="233"/>
    </location>
</feature>
<comment type="similarity">
    <text evidence="3">Belongs to the disproportionating enzyme family.</text>
</comment>